<accession>A0AAD5CII0</accession>
<sequence>MSSPFLRILLNPLKILIKFNLKMGQKSVMYLMVNGYRVLAVRLTQMILVDGLKVIKTVWEMGGRTPGIYTGNGVRKVVNYLVLMRRSFLK</sequence>
<comment type="caution">
    <text evidence="1">The sequence shown here is derived from an EMBL/GenBank/DDBJ whole genome shotgun (WGS) entry which is preliminary data.</text>
</comment>
<evidence type="ECO:0000313" key="2">
    <source>
        <dbReference type="Proteomes" id="UP001206925"/>
    </source>
</evidence>
<protein>
    <submittedName>
        <fullName evidence="1">Uncharacterized protein</fullName>
    </submittedName>
</protein>
<proteinExistence type="predicted"/>
<keyword evidence="2" id="KW-1185">Reference proteome</keyword>
<dbReference type="Proteomes" id="UP001206925">
    <property type="component" value="Unassembled WGS sequence"/>
</dbReference>
<name>A0AAD5CII0_AMBAR</name>
<dbReference type="AlphaFoldDB" id="A0AAD5CII0"/>
<gene>
    <name evidence="1" type="ORF">M8C21_007632</name>
</gene>
<dbReference type="EMBL" id="JAMZMK010007977">
    <property type="protein sequence ID" value="KAI7742471.1"/>
    <property type="molecule type" value="Genomic_DNA"/>
</dbReference>
<evidence type="ECO:0000313" key="1">
    <source>
        <dbReference type="EMBL" id="KAI7742471.1"/>
    </source>
</evidence>
<organism evidence="1 2">
    <name type="scientific">Ambrosia artemisiifolia</name>
    <name type="common">Common ragweed</name>
    <dbReference type="NCBI Taxonomy" id="4212"/>
    <lineage>
        <taxon>Eukaryota</taxon>
        <taxon>Viridiplantae</taxon>
        <taxon>Streptophyta</taxon>
        <taxon>Embryophyta</taxon>
        <taxon>Tracheophyta</taxon>
        <taxon>Spermatophyta</taxon>
        <taxon>Magnoliopsida</taxon>
        <taxon>eudicotyledons</taxon>
        <taxon>Gunneridae</taxon>
        <taxon>Pentapetalae</taxon>
        <taxon>asterids</taxon>
        <taxon>campanulids</taxon>
        <taxon>Asterales</taxon>
        <taxon>Asteraceae</taxon>
        <taxon>Asteroideae</taxon>
        <taxon>Heliantheae alliance</taxon>
        <taxon>Heliantheae</taxon>
        <taxon>Ambrosia</taxon>
    </lineage>
</organism>
<reference evidence="1" key="1">
    <citation type="submission" date="2022-06" db="EMBL/GenBank/DDBJ databases">
        <title>Uncovering the hologenomic basis of an extraordinary plant invasion.</title>
        <authorList>
            <person name="Bieker V.C."/>
            <person name="Martin M.D."/>
            <person name="Gilbert T."/>
            <person name="Hodgins K."/>
            <person name="Battlay P."/>
            <person name="Petersen B."/>
            <person name="Wilson J."/>
        </authorList>
    </citation>
    <scope>NUCLEOTIDE SEQUENCE</scope>
    <source>
        <strain evidence="1">AA19_3_7</strain>
        <tissue evidence="1">Leaf</tissue>
    </source>
</reference>